<evidence type="ECO:0000313" key="3">
    <source>
        <dbReference type="EMBL" id="GAA4335334.1"/>
    </source>
</evidence>
<dbReference type="InterPro" id="IPR042100">
    <property type="entry name" value="Bug_dom1"/>
</dbReference>
<protein>
    <submittedName>
        <fullName evidence="3">Tripartite tricarboxylate transporter substrate binding protein</fullName>
    </submittedName>
</protein>
<keyword evidence="2" id="KW-0732">Signal</keyword>
<gene>
    <name evidence="3" type="ORF">GCM10023144_28500</name>
</gene>
<dbReference type="PIRSF" id="PIRSF017082">
    <property type="entry name" value="YflP"/>
    <property type="match status" value="1"/>
</dbReference>
<feature type="chain" id="PRO_5045392786" evidence="2">
    <location>
        <begin position="20"/>
        <end position="317"/>
    </location>
</feature>
<evidence type="ECO:0000256" key="2">
    <source>
        <dbReference type="SAM" id="SignalP"/>
    </source>
</evidence>
<dbReference type="Gene3D" id="3.40.190.150">
    <property type="entry name" value="Bordetella uptake gene, domain 1"/>
    <property type="match status" value="1"/>
</dbReference>
<evidence type="ECO:0000256" key="1">
    <source>
        <dbReference type="ARBA" id="ARBA00006987"/>
    </source>
</evidence>
<dbReference type="CDD" id="cd07012">
    <property type="entry name" value="PBP2_Bug_TTT"/>
    <property type="match status" value="1"/>
</dbReference>
<dbReference type="Gene3D" id="3.40.190.10">
    <property type="entry name" value="Periplasmic binding protein-like II"/>
    <property type="match status" value="1"/>
</dbReference>
<dbReference type="InterPro" id="IPR005064">
    <property type="entry name" value="BUG"/>
</dbReference>
<proteinExistence type="inferred from homology"/>
<organism evidence="3 4">
    <name type="scientific">Pigmentiphaga soli</name>
    <dbReference type="NCBI Taxonomy" id="1007095"/>
    <lineage>
        <taxon>Bacteria</taxon>
        <taxon>Pseudomonadati</taxon>
        <taxon>Pseudomonadota</taxon>
        <taxon>Betaproteobacteria</taxon>
        <taxon>Burkholderiales</taxon>
        <taxon>Alcaligenaceae</taxon>
        <taxon>Pigmentiphaga</taxon>
    </lineage>
</organism>
<dbReference type="PANTHER" id="PTHR42928">
    <property type="entry name" value="TRICARBOXYLATE-BINDING PROTEIN"/>
    <property type="match status" value="1"/>
</dbReference>
<comment type="caution">
    <text evidence="3">The sequence shown here is derived from an EMBL/GenBank/DDBJ whole genome shotgun (WGS) entry which is preliminary data.</text>
</comment>
<dbReference type="PANTHER" id="PTHR42928:SF5">
    <property type="entry name" value="BLR1237 PROTEIN"/>
    <property type="match status" value="1"/>
</dbReference>
<name>A0ABP8H7V4_9BURK</name>
<dbReference type="Proteomes" id="UP001501671">
    <property type="component" value="Unassembled WGS sequence"/>
</dbReference>
<feature type="signal peptide" evidence="2">
    <location>
        <begin position="1"/>
        <end position="19"/>
    </location>
</feature>
<sequence length="317" mass="33862">MKRLLAMIAMACMGGGVAAQDWPRNPVQLVVPFAPGGNVDIIARLIGEKLQKVLGQPVVVSNKPGAGGAIAADQVSRAAPDGYTFFVGSNGPLLFAPVIAGKKDFEWKRDFAVAGPVAFTPIVVVANPALPARGMDELLKLAKERKLFMASAGTGSTNDLLSQLIQERTGVAWTSVPYKGNAQTVVSVSSGEVDFSIEQISAALPFIKDRRIRAIAVSSRERSPLLPDTPTLAEAGLQGMEAVTWTGLFAPAATPVSILERMNDALRAISKDPDLLRGYQPQGLQPFVLPRAEFAAYVDGENDKWLPFVKRAFLKNP</sequence>
<keyword evidence="4" id="KW-1185">Reference proteome</keyword>
<accession>A0ABP8H7V4</accession>
<dbReference type="Pfam" id="PF03401">
    <property type="entry name" value="TctC"/>
    <property type="match status" value="1"/>
</dbReference>
<dbReference type="RefSeq" id="WP_345250517.1">
    <property type="nucleotide sequence ID" value="NZ_BAABFO010000013.1"/>
</dbReference>
<reference evidence="4" key="1">
    <citation type="journal article" date="2019" name="Int. J. Syst. Evol. Microbiol.">
        <title>The Global Catalogue of Microorganisms (GCM) 10K type strain sequencing project: providing services to taxonomists for standard genome sequencing and annotation.</title>
        <authorList>
            <consortium name="The Broad Institute Genomics Platform"/>
            <consortium name="The Broad Institute Genome Sequencing Center for Infectious Disease"/>
            <person name="Wu L."/>
            <person name="Ma J."/>
        </authorList>
    </citation>
    <scope>NUCLEOTIDE SEQUENCE [LARGE SCALE GENOMIC DNA]</scope>
    <source>
        <strain evidence="4">JCM 17666</strain>
    </source>
</reference>
<dbReference type="EMBL" id="BAABFO010000013">
    <property type="protein sequence ID" value="GAA4335334.1"/>
    <property type="molecule type" value="Genomic_DNA"/>
</dbReference>
<evidence type="ECO:0000313" key="4">
    <source>
        <dbReference type="Proteomes" id="UP001501671"/>
    </source>
</evidence>
<comment type="similarity">
    <text evidence="1">Belongs to the UPF0065 (bug) family.</text>
</comment>
<dbReference type="SUPFAM" id="SSF53850">
    <property type="entry name" value="Periplasmic binding protein-like II"/>
    <property type="match status" value="1"/>
</dbReference>